<organism evidence="1">
    <name type="scientific">Anguilla anguilla</name>
    <name type="common">European freshwater eel</name>
    <name type="synonym">Muraena anguilla</name>
    <dbReference type="NCBI Taxonomy" id="7936"/>
    <lineage>
        <taxon>Eukaryota</taxon>
        <taxon>Metazoa</taxon>
        <taxon>Chordata</taxon>
        <taxon>Craniata</taxon>
        <taxon>Vertebrata</taxon>
        <taxon>Euteleostomi</taxon>
        <taxon>Actinopterygii</taxon>
        <taxon>Neopterygii</taxon>
        <taxon>Teleostei</taxon>
        <taxon>Anguilliformes</taxon>
        <taxon>Anguillidae</taxon>
        <taxon>Anguilla</taxon>
    </lineage>
</organism>
<dbReference type="AlphaFoldDB" id="A0A0E9VI98"/>
<name>A0A0E9VI98_ANGAN</name>
<evidence type="ECO:0000313" key="1">
    <source>
        <dbReference type="EMBL" id="JAH77165.1"/>
    </source>
</evidence>
<reference evidence="1" key="2">
    <citation type="journal article" date="2015" name="Fish Shellfish Immunol.">
        <title>Early steps in the European eel (Anguilla anguilla)-Vibrio vulnificus interaction in the gills: Role of the RtxA13 toxin.</title>
        <authorList>
            <person name="Callol A."/>
            <person name="Pajuelo D."/>
            <person name="Ebbesson L."/>
            <person name="Teles M."/>
            <person name="MacKenzie S."/>
            <person name="Amaro C."/>
        </authorList>
    </citation>
    <scope>NUCLEOTIDE SEQUENCE</scope>
</reference>
<protein>
    <submittedName>
        <fullName evidence="1">Uncharacterized protein</fullName>
    </submittedName>
</protein>
<dbReference type="EMBL" id="GBXM01036896">
    <property type="protein sequence ID" value="JAH71681.1"/>
    <property type="molecule type" value="Transcribed_RNA"/>
</dbReference>
<reference evidence="1" key="1">
    <citation type="submission" date="2014-11" db="EMBL/GenBank/DDBJ databases">
        <authorList>
            <person name="Amaro Gonzalez C."/>
        </authorList>
    </citation>
    <scope>NUCLEOTIDE SEQUENCE</scope>
</reference>
<proteinExistence type="predicted"/>
<accession>A0A0E9VI98</accession>
<dbReference type="EMBL" id="GBXM01031412">
    <property type="protein sequence ID" value="JAH77165.1"/>
    <property type="molecule type" value="Transcribed_RNA"/>
</dbReference>
<sequence length="32" mass="3733">MALIKHWLSLRLEISFQACSVFHGSFLTVKNR</sequence>